<accession>A0A8S1VT04</accession>
<evidence type="ECO:0000313" key="1">
    <source>
        <dbReference type="EMBL" id="CAD8180794.1"/>
    </source>
</evidence>
<organism evidence="1 2">
    <name type="scientific">Paramecium octaurelia</name>
    <dbReference type="NCBI Taxonomy" id="43137"/>
    <lineage>
        <taxon>Eukaryota</taxon>
        <taxon>Sar</taxon>
        <taxon>Alveolata</taxon>
        <taxon>Ciliophora</taxon>
        <taxon>Intramacronucleata</taxon>
        <taxon>Oligohymenophorea</taxon>
        <taxon>Peniculida</taxon>
        <taxon>Parameciidae</taxon>
        <taxon>Paramecium</taxon>
    </lineage>
</organism>
<comment type="caution">
    <text evidence="1">The sequence shown here is derived from an EMBL/GenBank/DDBJ whole genome shotgun (WGS) entry which is preliminary data.</text>
</comment>
<reference evidence="1" key="1">
    <citation type="submission" date="2021-01" db="EMBL/GenBank/DDBJ databases">
        <authorList>
            <consortium name="Genoscope - CEA"/>
            <person name="William W."/>
        </authorList>
    </citation>
    <scope>NUCLEOTIDE SEQUENCE</scope>
</reference>
<dbReference type="AlphaFoldDB" id="A0A8S1VT04"/>
<name>A0A8S1VT04_PAROT</name>
<evidence type="ECO:0000313" key="2">
    <source>
        <dbReference type="Proteomes" id="UP000683925"/>
    </source>
</evidence>
<gene>
    <name evidence="1" type="ORF">POCTA_138.1.T0750230</name>
</gene>
<sequence length="354" mass="42005">MLIQNYGFFNDQVNFQSNYSKIPQVPSLIFENLKKFIDLLKFAIQLKSYYNSVIIQNLQIVKIEQKKGFAKLIFASKKFDQNLKEISVIYLREQRLIKTYALGLMFQFLQYLRKIEYFNLFKNLICQSISLNEEIRMLYISRFYYITHYLNNKQFYLILILTVIDSSFIQTQKGRNYTFSQQNAFGRCSWWNKFATDLSTFICKQQISYRQLKKGEPVIQQFERLCEEDTQVGQLEGIIQKIENFSFGIILFRSVSFDCYDTAKGTIFKNSLMSNVGAQFIVATSYIEALKFIIKMIQIAQSRFLIGKDQNAFLKELSHNPFLEADLLCLWFFMMKLNNFQVQVRKIKEGYDRD</sequence>
<dbReference type="EMBL" id="CAJJDP010000074">
    <property type="protein sequence ID" value="CAD8180794.1"/>
    <property type="molecule type" value="Genomic_DNA"/>
</dbReference>
<proteinExistence type="predicted"/>
<dbReference type="Proteomes" id="UP000683925">
    <property type="component" value="Unassembled WGS sequence"/>
</dbReference>
<keyword evidence="2" id="KW-1185">Reference proteome</keyword>
<protein>
    <submittedName>
        <fullName evidence="1">Uncharacterized protein</fullName>
    </submittedName>
</protein>